<keyword evidence="1" id="KW-0813">Transport</keyword>
<dbReference type="EC" id="7.6.2.8" evidence="8"/>
<dbReference type="InterPro" id="IPR027417">
    <property type="entry name" value="P-loop_NTPase"/>
</dbReference>
<keyword evidence="3" id="KW-0067">ATP-binding</keyword>
<dbReference type="Pfam" id="PF00005">
    <property type="entry name" value="ABC_tran"/>
    <property type="match status" value="1"/>
</dbReference>
<dbReference type="OrthoDB" id="24644at2157"/>
<evidence type="ECO:0000313" key="13">
    <source>
        <dbReference type="EMBL" id="RJX48853.1"/>
    </source>
</evidence>
<dbReference type="InterPro" id="IPR003593">
    <property type="entry name" value="AAA+_ATPase"/>
</dbReference>
<dbReference type="InterPro" id="IPR003439">
    <property type="entry name" value="ABC_transporter-like_ATP-bd"/>
</dbReference>
<dbReference type="CDD" id="cd03214">
    <property type="entry name" value="ABC_Iron-Siderophores_B12_Hemin"/>
    <property type="match status" value="1"/>
</dbReference>
<dbReference type="Gene3D" id="3.40.50.300">
    <property type="entry name" value="P-loop containing nucleotide triphosphate hydrolases"/>
    <property type="match status" value="1"/>
</dbReference>
<evidence type="ECO:0000256" key="9">
    <source>
        <dbReference type="ARBA" id="ARBA00073649"/>
    </source>
</evidence>
<evidence type="ECO:0000256" key="8">
    <source>
        <dbReference type="ARBA" id="ARBA00066387"/>
    </source>
</evidence>
<name>A0A3A6Q3U0_9EURY</name>
<keyword evidence="4" id="KW-1278">Translocase</keyword>
<dbReference type="PANTHER" id="PTHR42794">
    <property type="entry name" value="HEMIN IMPORT ATP-BINDING PROTEIN HMUV"/>
    <property type="match status" value="1"/>
</dbReference>
<dbReference type="GO" id="GO:0005524">
    <property type="term" value="F:ATP binding"/>
    <property type="evidence" value="ECO:0007669"/>
    <property type="project" value="UniProtKB-KW"/>
</dbReference>
<comment type="function">
    <text evidence="6">Required for corrinoid utilization. Probably part of the ABC transporter complex BtuCDF involved in cobalamin (vitamin B12) import. Probably responsible for energy coupling to the transport system.</text>
</comment>
<dbReference type="PROSITE" id="PS50893">
    <property type="entry name" value="ABC_TRANSPORTER_2"/>
    <property type="match status" value="1"/>
</dbReference>
<evidence type="ECO:0000256" key="1">
    <source>
        <dbReference type="ARBA" id="ARBA00022448"/>
    </source>
</evidence>
<keyword evidence="2" id="KW-0547">Nucleotide-binding</keyword>
<dbReference type="SUPFAM" id="SSF52540">
    <property type="entry name" value="P-loop containing nucleoside triphosphate hydrolases"/>
    <property type="match status" value="1"/>
</dbReference>
<comment type="catalytic activity">
    <reaction evidence="5">
        <text>an R-cob(III)alamin(out) + ATP + H2O = an R-cob(III)alamin(in) + ADP + phosphate + H(+)</text>
        <dbReference type="Rhea" id="RHEA:17873"/>
        <dbReference type="ChEBI" id="CHEBI:15377"/>
        <dbReference type="ChEBI" id="CHEBI:15378"/>
        <dbReference type="ChEBI" id="CHEBI:30616"/>
        <dbReference type="ChEBI" id="CHEBI:43474"/>
        <dbReference type="ChEBI" id="CHEBI:140785"/>
        <dbReference type="ChEBI" id="CHEBI:456216"/>
        <dbReference type="EC" id="7.6.2.8"/>
    </reaction>
</comment>
<dbReference type="PROSITE" id="PS00211">
    <property type="entry name" value="ABC_TRANSPORTER_1"/>
    <property type="match status" value="1"/>
</dbReference>
<evidence type="ECO:0000256" key="4">
    <source>
        <dbReference type="ARBA" id="ARBA00022967"/>
    </source>
</evidence>
<dbReference type="InterPro" id="IPR017871">
    <property type="entry name" value="ABC_transporter-like_CS"/>
</dbReference>
<evidence type="ECO:0000259" key="12">
    <source>
        <dbReference type="PROSITE" id="PS50893"/>
    </source>
</evidence>
<dbReference type="RefSeq" id="WP_120085236.1">
    <property type="nucleotide sequence ID" value="NZ_QMDW01000015.1"/>
</dbReference>
<comment type="subunit">
    <text evidence="7">The complex is composed of two ATP-binding proteins (BtuD), two transmembrane proteins (BtuC) and a solute-binding protein (BtuF).</text>
</comment>
<feature type="domain" description="ABC transporter" evidence="12">
    <location>
        <begin position="6"/>
        <end position="241"/>
    </location>
</feature>
<evidence type="ECO:0000256" key="10">
    <source>
        <dbReference type="ARBA" id="ARBA00077139"/>
    </source>
</evidence>
<sequence length="270" mass="27792">MSDSPLVVDDVSVTLGGREVLSGVSLTAERGELVGLIGPNGAGKTTLLRAIRGGVPTAAGAVTVTGQSVSSLSAREIGQRVATVPQETELSFGFSVKQAVAMGRHAHIGRFGTPDETDQAAIADALARTSLESLADRPVTDLSGGERQRVLLARALAQATPVLLLDEPTASLDINHAIRTLETVRAVADDGTAAVAAIHDLDLAARYCDRLVLLAEGDVVAAGDPDTVLTSETLADAFDATAVVSHDEVTDTPRVTALPAESTPTADEEE</sequence>
<dbReference type="AlphaFoldDB" id="A0A3A6Q3U0"/>
<evidence type="ECO:0000256" key="3">
    <source>
        <dbReference type="ARBA" id="ARBA00022840"/>
    </source>
</evidence>
<feature type="region of interest" description="Disordered" evidence="11">
    <location>
        <begin position="249"/>
        <end position="270"/>
    </location>
</feature>
<dbReference type="SMART" id="SM00382">
    <property type="entry name" value="AAA"/>
    <property type="match status" value="1"/>
</dbReference>
<accession>A0A3A6Q3U0</accession>
<evidence type="ECO:0000256" key="7">
    <source>
        <dbReference type="ARBA" id="ARBA00064420"/>
    </source>
</evidence>
<evidence type="ECO:0000256" key="6">
    <source>
        <dbReference type="ARBA" id="ARBA00058960"/>
    </source>
</evidence>
<gene>
    <name evidence="13" type="ORF">DP106_10725</name>
</gene>
<comment type="caution">
    <text evidence="13">The sequence shown here is derived from an EMBL/GenBank/DDBJ whole genome shotgun (WGS) entry which is preliminary data.</text>
</comment>
<proteinExistence type="predicted"/>
<dbReference type="GO" id="GO:0016887">
    <property type="term" value="F:ATP hydrolysis activity"/>
    <property type="evidence" value="ECO:0007669"/>
    <property type="project" value="InterPro"/>
</dbReference>
<keyword evidence="14" id="KW-1185">Reference proteome</keyword>
<dbReference type="FunFam" id="3.40.50.300:FF:000134">
    <property type="entry name" value="Iron-enterobactin ABC transporter ATP-binding protein"/>
    <property type="match status" value="1"/>
</dbReference>
<evidence type="ECO:0000313" key="14">
    <source>
        <dbReference type="Proteomes" id="UP000281564"/>
    </source>
</evidence>
<dbReference type="PANTHER" id="PTHR42794:SF1">
    <property type="entry name" value="HEMIN IMPORT ATP-BINDING PROTEIN HMUV"/>
    <property type="match status" value="1"/>
</dbReference>
<protein>
    <recommendedName>
        <fullName evidence="9">Cobalamin import ATP-binding protein BtuD</fullName>
        <ecNumber evidence="8">7.6.2.8</ecNumber>
    </recommendedName>
    <alternativeName>
        <fullName evidence="10">Vitamin B12-transporting ATPase</fullName>
    </alternativeName>
</protein>
<organism evidence="13 14">
    <name type="scientific">Halonotius pteroides</name>
    <dbReference type="NCBI Taxonomy" id="268735"/>
    <lineage>
        <taxon>Archaea</taxon>
        <taxon>Methanobacteriati</taxon>
        <taxon>Methanobacteriota</taxon>
        <taxon>Stenosarchaea group</taxon>
        <taxon>Halobacteria</taxon>
        <taxon>Halobacteriales</taxon>
        <taxon>Haloferacaceae</taxon>
        <taxon>Halonotius</taxon>
    </lineage>
</organism>
<evidence type="ECO:0000256" key="11">
    <source>
        <dbReference type="SAM" id="MobiDB-lite"/>
    </source>
</evidence>
<evidence type="ECO:0000256" key="5">
    <source>
        <dbReference type="ARBA" id="ARBA00050590"/>
    </source>
</evidence>
<dbReference type="Proteomes" id="UP000281564">
    <property type="component" value="Unassembled WGS sequence"/>
</dbReference>
<dbReference type="EMBL" id="QMDW01000015">
    <property type="protein sequence ID" value="RJX48853.1"/>
    <property type="molecule type" value="Genomic_DNA"/>
</dbReference>
<evidence type="ECO:0000256" key="2">
    <source>
        <dbReference type="ARBA" id="ARBA00022741"/>
    </source>
</evidence>
<reference evidence="13 14" key="1">
    <citation type="submission" date="2018-06" db="EMBL/GenBank/DDBJ databases">
        <title>Halonotius sp. F13-13 a new haloarchaeeon isolated from a solar saltern from Isla Cristina, Huelva, Spain.</title>
        <authorList>
            <person name="Duran-Viseras A."/>
            <person name="Sanchez-Porro C."/>
            <person name="Ventosa A."/>
        </authorList>
    </citation>
    <scope>NUCLEOTIDE SEQUENCE [LARGE SCALE GENOMIC DNA]</scope>
    <source>
        <strain evidence="13 14">CECT 7525</strain>
    </source>
</reference>
<dbReference type="GO" id="GO:0015420">
    <property type="term" value="F:ABC-type vitamin B12 transporter activity"/>
    <property type="evidence" value="ECO:0007669"/>
    <property type="project" value="UniProtKB-EC"/>
</dbReference>